<dbReference type="SUPFAM" id="SSF55874">
    <property type="entry name" value="ATPase domain of HSP90 chaperone/DNA topoisomerase II/histidine kinase"/>
    <property type="match status" value="1"/>
</dbReference>
<organism evidence="7">
    <name type="scientific">uncultured Thermomicrobiales bacterium</name>
    <dbReference type="NCBI Taxonomy" id="1645740"/>
    <lineage>
        <taxon>Bacteria</taxon>
        <taxon>Pseudomonadati</taxon>
        <taxon>Thermomicrobiota</taxon>
        <taxon>Thermomicrobia</taxon>
        <taxon>Thermomicrobiales</taxon>
        <taxon>environmental samples</taxon>
    </lineage>
</organism>
<keyword evidence="4" id="KW-0418">Kinase</keyword>
<dbReference type="AlphaFoldDB" id="A0A6J4U819"/>
<dbReference type="Pfam" id="PF01590">
    <property type="entry name" value="GAF"/>
    <property type="match status" value="1"/>
</dbReference>
<accession>A0A6J4U819</accession>
<dbReference type="InterPro" id="IPR029016">
    <property type="entry name" value="GAF-like_dom_sf"/>
</dbReference>
<dbReference type="InterPro" id="IPR005467">
    <property type="entry name" value="His_kinase_dom"/>
</dbReference>
<dbReference type="SMART" id="SM00388">
    <property type="entry name" value="HisKA"/>
    <property type="match status" value="1"/>
</dbReference>
<sequence length="348" mass="38005">MIDTVAPVTDPERLAALRQLILLDTPAEGSFDRLATLATRMLRVPVALVTLVDGDRQFFKSCVGLPEPWATARQTPLSHSFCQHVVAARAPLVVEDARVHPLLRDNLAVPDLGVVAYLGIPLVTADGHVLGSFCAIDDRPRCWTDEDIAILTELTASVMTEIELRAANAQLAELDRLREEFVASISHELRTPLTAASAALQLVRISAADRLRDDERALLDNGQRSAERLGRLIDDLLTLNQLTAGMLHLTREPLDLRDVVHGAVAMVEPLLREKDQMLVTTLPEPLPAMGDDRRLEQIVVNLLANAHRHTPPRTSIVVAGALAGDKLRLVVRDNGPGIPAGECEAIFR</sequence>
<evidence type="ECO:0000313" key="7">
    <source>
        <dbReference type="EMBL" id="CAA9541168.1"/>
    </source>
</evidence>
<name>A0A6J4U819_9BACT</name>
<evidence type="ECO:0000259" key="6">
    <source>
        <dbReference type="PROSITE" id="PS50109"/>
    </source>
</evidence>
<gene>
    <name evidence="7" type="ORF">AVDCRST_MAG88-23</name>
</gene>
<dbReference type="CDD" id="cd00082">
    <property type="entry name" value="HisKA"/>
    <property type="match status" value="1"/>
</dbReference>
<dbReference type="Pfam" id="PF00512">
    <property type="entry name" value="HisKA"/>
    <property type="match status" value="1"/>
</dbReference>
<dbReference type="InterPro" id="IPR036890">
    <property type="entry name" value="HATPase_C_sf"/>
</dbReference>
<keyword evidence="3" id="KW-0808">Transferase</keyword>
<dbReference type="PANTHER" id="PTHR43711">
    <property type="entry name" value="TWO-COMPONENT HISTIDINE KINASE"/>
    <property type="match status" value="1"/>
</dbReference>
<dbReference type="EMBL" id="CADCWM010000009">
    <property type="protein sequence ID" value="CAA9541168.1"/>
    <property type="molecule type" value="Genomic_DNA"/>
</dbReference>
<dbReference type="SUPFAM" id="SSF55781">
    <property type="entry name" value="GAF domain-like"/>
    <property type="match status" value="1"/>
</dbReference>
<evidence type="ECO:0000256" key="4">
    <source>
        <dbReference type="ARBA" id="ARBA00022777"/>
    </source>
</evidence>
<dbReference type="InterPro" id="IPR003594">
    <property type="entry name" value="HATPase_dom"/>
</dbReference>
<evidence type="ECO:0000256" key="2">
    <source>
        <dbReference type="ARBA" id="ARBA00012438"/>
    </source>
</evidence>
<feature type="domain" description="Histidine kinase" evidence="6">
    <location>
        <begin position="184"/>
        <end position="348"/>
    </location>
</feature>
<dbReference type="SUPFAM" id="SSF47384">
    <property type="entry name" value="Homodimeric domain of signal transducing histidine kinase"/>
    <property type="match status" value="1"/>
</dbReference>
<dbReference type="PROSITE" id="PS50109">
    <property type="entry name" value="HIS_KIN"/>
    <property type="match status" value="1"/>
</dbReference>
<dbReference type="InterPro" id="IPR036097">
    <property type="entry name" value="HisK_dim/P_sf"/>
</dbReference>
<dbReference type="EC" id="2.7.13.3" evidence="2"/>
<dbReference type="InterPro" id="IPR003018">
    <property type="entry name" value="GAF"/>
</dbReference>
<dbReference type="CDD" id="cd00075">
    <property type="entry name" value="HATPase"/>
    <property type="match status" value="1"/>
</dbReference>
<dbReference type="InterPro" id="IPR003661">
    <property type="entry name" value="HisK_dim/P_dom"/>
</dbReference>
<dbReference type="InterPro" id="IPR050736">
    <property type="entry name" value="Sensor_HK_Regulatory"/>
</dbReference>
<dbReference type="PANTHER" id="PTHR43711:SF1">
    <property type="entry name" value="HISTIDINE KINASE 1"/>
    <property type="match status" value="1"/>
</dbReference>
<evidence type="ECO:0000256" key="1">
    <source>
        <dbReference type="ARBA" id="ARBA00000085"/>
    </source>
</evidence>
<proteinExistence type="predicted"/>
<protein>
    <recommendedName>
        <fullName evidence="2">histidine kinase</fullName>
        <ecNumber evidence="2">2.7.13.3</ecNumber>
    </recommendedName>
</protein>
<keyword evidence="5" id="KW-0902">Two-component regulatory system</keyword>
<evidence type="ECO:0000256" key="3">
    <source>
        <dbReference type="ARBA" id="ARBA00022679"/>
    </source>
</evidence>
<dbReference type="Gene3D" id="3.30.450.40">
    <property type="match status" value="1"/>
</dbReference>
<feature type="non-terminal residue" evidence="7">
    <location>
        <position position="348"/>
    </location>
</feature>
<dbReference type="SMART" id="SM00065">
    <property type="entry name" value="GAF"/>
    <property type="match status" value="1"/>
</dbReference>
<dbReference type="Pfam" id="PF02518">
    <property type="entry name" value="HATPase_c"/>
    <property type="match status" value="1"/>
</dbReference>
<dbReference type="GO" id="GO:0000155">
    <property type="term" value="F:phosphorelay sensor kinase activity"/>
    <property type="evidence" value="ECO:0007669"/>
    <property type="project" value="InterPro"/>
</dbReference>
<evidence type="ECO:0000256" key="5">
    <source>
        <dbReference type="ARBA" id="ARBA00023012"/>
    </source>
</evidence>
<dbReference type="Gene3D" id="3.30.565.10">
    <property type="entry name" value="Histidine kinase-like ATPase, C-terminal domain"/>
    <property type="match status" value="1"/>
</dbReference>
<dbReference type="Gene3D" id="1.10.287.130">
    <property type="match status" value="1"/>
</dbReference>
<reference evidence="7" key="1">
    <citation type="submission" date="2020-02" db="EMBL/GenBank/DDBJ databases">
        <authorList>
            <person name="Meier V. D."/>
        </authorList>
    </citation>
    <scope>NUCLEOTIDE SEQUENCE</scope>
    <source>
        <strain evidence="7">AVDCRST_MAG88</strain>
    </source>
</reference>
<comment type="catalytic activity">
    <reaction evidence="1">
        <text>ATP + protein L-histidine = ADP + protein N-phospho-L-histidine.</text>
        <dbReference type="EC" id="2.7.13.3"/>
    </reaction>
</comment>